<comment type="caution">
    <text evidence="1">The sequence shown here is derived from an EMBL/GenBank/DDBJ whole genome shotgun (WGS) entry which is preliminary data.</text>
</comment>
<feature type="non-terminal residue" evidence="1">
    <location>
        <position position="1"/>
    </location>
</feature>
<protein>
    <submittedName>
        <fullName evidence="1">Uncharacterized protein</fullName>
    </submittedName>
</protein>
<dbReference type="EMBL" id="CM041552">
    <property type="protein sequence ID" value="KAI3354290.1"/>
    <property type="molecule type" value="Genomic_DNA"/>
</dbReference>
<keyword evidence="2" id="KW-1185">Reference proteome</keyword>
<organism evidence="1 2">
    <name type="scientific">Scortum barcoo</name>
    <name type="common">barcoo grunter</name>
    <dbReference type="NCBI Taxonomy" id="214431"/>
    <lineage>
        <taxon>Eukaryota</taxon>
        <taxon>Metazoa</taxon>
        <taxon>Chordata</taxon>
        <taxon>Craniata</taxon>
        <taxon>Vertebrata</taxon>
        <taxon>Euteleostomi</taxon>
        <taxon>Actinopterygii</taxon>
        <taxon>Neopterygii</taxon>
        <taxon>Teleostei</taxon>
        <taxon>Neoteleostei</taxon>
        <taxon>Acanthomorphata</taxon>
        <taxon>Eupercaria</taxon>
        <taxon>Centrarchiformes</taxon>
        <taxon>Terapontoidei</taxon>
        <taxon>Terapontidae</taxon>
        <taxon>Scortum</taxon>
    </lineage>
</organism>
<evidence type="ECO:0000313" key="2">
    <source>
        <dbReference type="Proteomes" id="UP000831701"/>
    </source>
</evidence>
<name>A0ACB8VF39_9TELE</name>
<proteinExistence type="predicted"/>
<reference evidence="1" key="1">
    <citation type="submission" date="2022-04" db="EMBL/GenBank/DDBJ databases">
        <title>Jade perch genome.</title>
        <authorList>
            <person name="Chao B."/>
        </authorList>
    </citation>
    <scope>NUCLEOTIDE SEQUENCE</scope>
    <source>
        <strain evidence="1">CB-2022</strain>
    </source>
</reference>
<gene>
    <name evidence="1" type="ORF">L3Q82_018824</name>
</gene>
<accession>A0ACB8VF39</accession>
<evidence type="ECO:0000313" key="1">
    <source>
        <dbReference type="EMBL" id="KAI3354290.1"/>
    </source>
</evidence>
<dbReference type="Proteomes" id="UP000831701">
    <property type="component" value="Chromosome 22"/>
</dbReference>
<sequence>QESENQETIMMISVHFTFLFIWVTQDFMTCVNAKMPVDVVTVALGDSLTLNCTYNCSIGFVRGCWSLASDDSGCHGNKNICAVSLHLANVSTEDLKRNYTCYTQHMDDTQLPQKTERVVFLQLRGQASVPNWTVNPKTETKNATLPPKPKDSSGGEFTGIKVLATVTVAVAMVLAALAIYLCLIRSRHNWNCKGEHDVSRSGSPLTPHAVLSPVKGPLSAQSERVTLRIPTPDNESDTEVPYADIMITVRGVSTPELTQVSYLSPGDQKEWWGEDSRSHLQASRSADRLHVPPPREVSRKMSTNSEYAVITSYLPSVSSDMSVPFSNTHLRVPRGFGTILEGLAREVLRDQPEDIPKYAAEYFDALLKQREDSGMDPAEWAARVEDRFYNNHAFKATEQSAPEKEHATEVTVSKEKSHESQAEDESSLSAEASDLSAAQPNVSQEADLSESAEEGEEKRDITEKHIISTEKGFSEEESDNRHQAADVQPDVPSGTEEEKDPTITTFEVDRKDNEKDSSPVPDRDIPQSDLEPSDLLSFTGISNVDVCAQEIAIAEDEAGDVQETAAADKEAVDSEGEENNEAEEVFPYSGFADVDVCATELGGMERTTKGTSADDDMLVIEEKRSQSQLEQTVAQSPLSQFETTMVNLQEAEDLVEDTKEEGRTGTGASSGEIQESLAHAKGGLDSNAVPNEDSLVEISFEDVPEAQQINKEVGEKQPEEEDSGKIVEMQHMEESKEGTVLAQDQNISGTQGHNEPEMVETGQEVNSEGEEMESQHEASDIMQEKVDTNDSNLNDGDDDGEKGEGVKTNVSSHQPTTEADEENLEDETGHKNEDSEKISEGDLHPSELNNPDLKEDETADPAGGDKEDAYMEGHSEAEDRETNDGGVENLSPQVTQSNISTSALEEESETLEAQQLPEETEESQRALTESQLQDTVGEKEATSSEAEELVEAEKIDSGIQEKSDAVCEEGSISPIPSTDRPPADHQGEERPLGSENDTTEPEGSGDKQEDCSRPQEEEDIMDIPLDDPEANRAAAKIQAGFRGHMTRKKMKPEDKAEGEEVSSTGDVLNGSQGDTGKVSGVNVTSQAQVVRGTVGKEALLSVSYSSSSSDKPVIKWQLKRDKEKPITVVQSIGTDIIGNLRPEYRNRILVFENGSLLLHNLHLSDEGAYEVEISITDDTFTGEHYIELTVDVPVSKPYIQMMASSVLEYSEYFNLHCSHDNGTKPIYSWQKGGKVLTNESRLLLSHDQKVLTISRVLMSDDDIYACTVENPISSLRSMPVKLTVYRRSSLYIILSTGGIFLLITLVTVCACWKPSKKKHRPVPQRAPVYVEQSENGHDVDVVPKPIVTTLGRRSPMPLYVLNEDETLERLEECSGNAVSQSELMALREKILVVGSSGLSIRAQSQNLCGCVREEREVKMGSSSSSYAPKTIYLDVDGKVQKVVFSRHCSPCDIKELLCSSSNIPRNTAIMMVDPEGALVSIDPTMPTNSPNSLYKVVPLSTGQLGEKEDMFQNVLSQVAEQFSRAFRINELKTEVTNRLAMLEKRVELEGLKVVEIEKCKNDLKKLRDEMTSRGGGRVNCPCKYNFDDGKKVTPRRDVPNYPKYTLSQETVEALKKPTFDVWHWEHNEMLSCLEYMYHDLGLVKEFNMNPITLKRWLEKLTLTDMGILMTAAVCHDLDHPGYNNTYQINARTELAVRYNDISPLENHHCAVAFQILSLPECNIFANVDPEAFKQIRQAIITLILATDMARHGEILDSFKQKVDNFDFTNEEHVTCLKMVLIKCCDISNEVRPTEVAEPWVDCLLEEYFMQSDREKSEGLPVAPFMDRDKVTKPTAQIGFIKFVLIPMFETVMKLFPQIEEIMVQPLRDSRDHYEELKQIDDAMTEVEPILSICTAQTCVRAQHLRTVSEELFELHVTSETSANDHIGLILISKLILDNDETHHRDEIQDLTQWCLNNNLVLNTSKTKDGRNGLQEVQEDRARSLPHGEAVERVNNIKFLGIHITSDLTWSMNTAHLVKKAQQRLFFLRKLKCAGLSPQLLTNFYRATIEKHPLPQCNSVARSLTEVLPFGLPCGEDMAQKRQCASLFSSVRFGFASSGMCAAPLRTLTRLCALVLVLAAGLGSELRVRVRLSDGLVTEEVLEADSERDSISLEFKQGDGTLITFVADFKQDVKIFRALILGELERGQNQYQALCFLSRLGRNEIIPSESMARLRQKNPQAIRLAEERRGLEQLTMSAAVNLSRAWQLSSHIHNMCSEAREAIYTREADVKHWLDKGVDGSMFEVLPQTTEAPSFQACHSTKDLWQPCLCTYSLRLEWYPCLLKYCRSRDTTGKGSNYKCGIKSCSKGYHFTYYVPQKQLCLWDEET</sequence>